<dbReference type="InterPro" id="IPR000073">
    <property type="entry name" value="AB_hydrolase_1"/>
</dbReference>
<dbReference type="AlphaFoldDB" id="A0A3N1HGX7"/>
<evidence type="ECO:0000313" key="2">
    <source>
        <dbReference type="EMBL" id="ROP41711.1"/>
    </source>
</evidence>
<sequence>MARSEPVDAVFVHGLFSAGRTWDRFAHLVATDPDFSGRVRTHVFEYPSPRFSFRPDRRIATADDIADRLGTYLRHELGESSSIMLVTHSQGGLIAQRFLARTLWRGEGESLARIKQVVMFACPNDGSEFFLGIRKWWYPNNPQEAQLRPFDTAIVETQRTLFRAVVNATGVSESTCRIPIAAYGGLQDRIVPPRSSAWLFHNSGMVDGDHFSIIQPEDSASSSYRVLRGHVLDVLNQGGAPSVATSETVVEKTDAGRPAVSVTPRLDGLPKLYGRSKLVASIVYDRQSKVHVLGGIGGSGKSRIALEVAARAKKAGHRVWWIEVPRINLSVREVANQLGAPRDEAETAWYAGPRSAADLLWRLLDATGEPWLLVFDNADDPQLLDPTTKQVSDGTGWLRKPASPHGRVLVTSRDRSRATWGDWATVHAVPPLDPDDGASMLTERVPDGGTSQEARDLAVALGGLPLALHAAAQYLNAVIRDHAGSGPPSITGFRSYRAAFELRLKATGGSDSESLGLGIVAEVFILSLDLLAARRQPWAASLLKLLACFQIAPIPYHMLFTSLSLTETPLLTDFEATSDQDYLPALDALADLGLVELQRVAGVTDPDLGRMLTLHPLVHSVMRQDPDVLERRDDYYGLDIEMLLAATAVHDPDQPESWTVWNKVITHSVELTKAYLLGGPPPTDRRLVAAALRLAKSSTRYLIATGILNPGSDLVESLITNCGRFRFDQDDPEILGLRHERGRIALERDQPLAAEEELAKVVAARQRVLGDDDPDTLASMHKHAKAIAEQGRWAEAEPLLRRIVDAEQTVRGPEHSDMMVVKHSLARTVLALKRAAEAERMLRDILEVRLRLWSGRHPETLSVRRTLANSLLAQGELGRAEAELADALRVVADDRHAREALALRYSLCLVRVSLGTVEEKDLAILVDDQAKAYGSQHPVTNRTRRLLARLRRELRPSARSDDASLE</sequence>
<comment type="caution">
    <text evidence="2">The sequence shown here is derived from an EMBL/GenBank/DDBJ whole genome shotgun (WGS) entry which is preliminary data.</text>
</comment>
<feature type="domain" description="AB hydrolase-1" evidence="1">
    <location>
        <begin position="10"/>
        <end position="166"/>
    </location>
</feature>
<dbReference type="InterPro" id="IPR011990">
    <property type="entry name" value="TPR-like_helical_dom_sf"/>
</dbReference>
<dbReference type="InterPro" id="IPR027417">
    <property type="entry name" value="P-loop_NTPase"/>
</dbReference>
<dbReference type="Proteomes" id="UP000268727">
    <property type="component" value="Unassembled WGS sequence"/>
</dbReference>
<organism evidence="2 3">
    <name type="scientific">Saccharothrix texasensis</name>
    <dbReference type="NCBI Taxonomy" id="103734"/>
    <lineage>
        <taxon>Bacteria</taxon>
        <taxon>Bacillati</taxon>
        <taxon>Actinomycetota</taxon>
        <taxon>Actinomycetes</taxon>
        <taxon>Pseudonocardiales</taxon>
        <taxon>Pseudonocardiaceae</taxon>
        <taxon>Saccharothrix</taxon>
    </lineage>
</organism>
<dbReference type="Pfam" id="PF13424">
    <property type="entry name" value="TPR_12"/>
    <property type="match status" value="1"/>
</dbReference>
<gene>
    <name evidence="2" type="ORF">EDD40_7147</name>
</gene>
<name>A0A3N1HGX7_9PSEU</name>
<dbReference type="EMBL" id="RJKM01000001">
    <property type="protein sequence ID" value="ROP41711.1"/>
    <property type="molecule type" value="Genomic_DNA"/>
</dbReference>
<dbReference type="InterPro" id="IPR053137">
    <property type="entry name" value="NLR-like"/>
</dbReference>
<dbReference type="Gene3D" id="1.25.40.10">
    <property type="entry name" value="Tetratricopeptide repeat domain"/>
    <property type="match status" value="1"/>
</dbReference>
<dbReference type="Gene3D" id="3.40.50.1820">
    <property type="entry name" value="alpha/beta hydrolase"/>
    <property type="match status" value="1"/>
</dbReference>
<dbReference type="RefSeq" id="WP_170185300.1">
    <property type="nucleotide sequence ID" value="NZ_RJKM01000001.1"/>
</dbReference>
<dbReference type="SUPFAM" id="SSF48452">
    <property type="entry name" value="TPR-like"/>
    <property type="match status" value="1"/>
</dbReference>
<keyword evidence="3" id="KW-1185">Reference proteome</keyword>
<reference evidence="2 3" key="1">
    <citation type="submission" date="2018-11" db="EMBL/GenBank/DDBJ databases">
        <title>Sequencing the genomes of 1000 actinobacteria strains.</title>
        <authorList>
            <person name="Klenk H.-P."/>
        </authorList>
    </citation>
    <scope>NUCLEOTIDE SEQUENCE [LARGE SCALE GENOMIC DNA]</scope>
    <source>
        <strain evidence="2 3">DSM 44231</strain>
    </source>
</reference>
<dbReference type="SUPFAM" id="SSF52540">
    <property type="entry name" value="P-loop containing nucleoside triphosphate hydrolases"/>
    <property type="match status" value="1"/>
</dbReference>
<evidence type="ECO:0000259" key="1">
    <source>
        <dbReference type="Pfam" id="PF12697"/>
    </source>
</evidence>
<accession>A0A3N1HGX7</accession>
<dbReference type="Gene3D" id="3.40.50.300">
    <property type="entry name" value="P-loop containing nucleotide triphosphate hydrolases"/>
    <property type="match status" value="1"/>
</dbReference>
<dbReference type="GO" id="GO:0003824">
    <property type="term" value="F:catalytic activity"/>
    <property type="evidence" value="ECO:0007669"/>
    <property type="project" value="UniProtKB-ARBA"/>
</dbReference>
<dbReference type="PANTHER" id="PTHR46082">
    <property type="entry name" value="ATP/GTP-BINDING PROTEIN-RELATED"/>
    <property type="match status" value="1"/>
</dbReference>
<dbReference type="PANTHER" id="PTHR46082:SF6">
    <property type="entry name" value="AAA+ ATPASE DOMAIN-CONTAINING PROTEIN-RELATED"/>
    <property type="match status" value="1"/>
</dbReference>
<dbReference type="InterPro" id="IPR029058">
    <property type="entry name" value="AB_hydrolase_fold"/>
</dbReference>
<protein>
    <submittedName>
        <fullName evidence="2">Tetratricopeptide repeat protein</fullName>
    </submittedName>
</protein>
<proteinExistence type="predicted"/>
<dbReference type="SUPFAM" id="SSF53474">
    <property type="entry name" value="alpha/beta-Hydrolases"/>
    <property type="match status" value="1"/>
</dbReference>
<dbReference type="Pfam" id="PF12697">
    <property type="entry name" value="Abhydrolase_6"/>
    <property type="match status" value="1"/>
</dbReference>
<evidence type="ECO:0000313" key="3">
    <source>
        <dbReference type="Proteomes" id="UP000268727"/>
    </source>
</evidence>